<dbReference type="GO" id="GO:0008324">
    <property type="term" value="F:monoatomic cation transmembrane transporter activity"/>
    <property type="evidence" value="ECO:0007669"/>
    <property type="project" value="InterPro"/>
</dbReference>
<dbReference type="GO" id="GO:0016020">
    <property type="term" value="C:membrane"/>
    <property type="evidence" value="ECO:0007669"/>
    <property type="project" value="UniProtKB-SubCell"/>
</dbReference>
<feature type="transmembrane region" description="Helical" evidence="9">
    <location>
        <begin position="131"/>
        <end position="156"/>
    </location>
</feature>
<dbReference type="PANTHER" id="PTHR16228">
    <property type="entry name" value="DIVALENT CATION TRANSPORTER SOLUTE CARRIER FAMILY 41"/>
    <property type="match status" value="1"/>
</dbReference>
<evidence type="ECO:0000259" key="10">
    <source>
        <dbReference type="Pfam" id="PF01769"/>
    </source>
</evidence>
<feature type="transmembrane region" description="Helical" evidence="9">
    <location>
        <begin position="168"/>
        <end position="192"/>
    </location>
</feature>
<keyword evidence="13" id="KW-1185">Reference proteome</keyword>
<reference evidence="12" key="1">
    <citation type="submission" date="2016-10" db="EMBL/GenBank/DDBJ databases">
        <authorList>
            <person name="de Groot N.N."/>
        </authorList>
    </citation>
    <scope>NUCLEOTIDE SEQUENCE [LARGE SCALE GENOMIC DNA]</scope>
    <source>
        <strain evidence="12">CDM_6</strain>
    </source>
</reference>
<dbReference type="RefSeq" id="WP_092933204.1">
    <property type="nucleotide sequence ID" value="NZ_FMZP01000010.1"/>
</dbReference>
<keyword evidence="7" id="KW-0406">Ion transport</keyword>
<dbReference type="STRING" id="392421.SAMN04488694_11111"/>
<comment type="similarity">
    <text evidence="2">Belongs to the SLC41A transporter family.</text>
</comment>
<accession>A0A1G6R6C9</accession>
<organism evidence="11 14">
    <name type="scientific">Natrinema hispanicum</name>
    <dbReference type="NCBI Taxonomy" id="392421"/>
    <lineage>
        <taxon>Archaea</taxon>
        <taxon>Methanobacteriati</taxon>
        <taxon>Methanobacteriota</taxon>
        <taxon>Stenosarchaea group</taxon>
        <taxon>Halobacteria</taxon>
        <taxon>Halobacteriales</taxon>
        <taxon>Natrialbaceae</taxon>
        <taxon>Natrinema</taxon>
    </lineage>
</organism>
<dbReference type="SUPFAM" id="SSF161093">
    <property type="entry name" value="MgtE membrane domain-like"/>
    <property type="match status" value="1"/>
</dbReference>
<reference evidence="13 14" key="2">
    <citation type="submission" date="2016-10" db="EMBL/GenBank/DDBJ databases">
        <authorList>
            <person name="Varghese N."/>
            <person name="Submissions S."/>
        </authorList>
    </citation>
    <scope>NUCLEOTIDE SEQUENCE [LARGE SCALE GENOMIC DNA]</scope>
    <source>
        <strain evidence="11 14">CDM_1</strain>
        <strain evidence="13">CDM_6</strain>
    </source>
</reference>
<evidence type="ECO:0000313" key="12">
    <source>
        <dbReference type="EMBL" id="SET71650.1"/>
    </source>
</evidence>
<evidence type="ECO:0000313" key="11">
    <source>
        <dbReference type="EMBL" id="SDC99963.1"/>
    </source>
</evidence>
<evidence type="ECO:0000256" key="4">
    <source>
        <dbReference type="ARBA" id="ARBA00022692"/>
    </source>
</evidence>
<evidence type="ECO:0000256" key="1">
    <source>
        <dbReference type="ARBA" id="ARBA00004141"/>
    </source>
</evidence>
<feature type="transmembrane region" description="Helical" evidence="9">
    <location>
        <begin position="93"/>
        <end position="119"/>
    </location>
</feature>
<name>A0A1G6R6C9_9EURY</name>
<keyword evidence="3" id="KW-0813">Transport</keyword>
<evidence type="ECO:0000256" key="7">
    <source>
        <dbReference type="ARBA" id="ARBA00023065"/>
    </source>
</evidence>
<feature type="domain" description="SLC41A/MgtE integral membrane" evidence="10">
    <location>
        <begin position="57"/>
        <end position="186"/>
    </location>
</feature>
<dbReference type="Proteomes" id="UP000199320">
    <property type="component" value="Unassembled WGS sequence"/>
</dbReference>
<dbReference type="EMBL" id="FMZP01000010">
    <property type="protein sequence ID" value="SDC99963.1"/>
    <property type="molecule type" value="Genomic_DNA"/>
</dbReference>
<evidence type="ECO:0000313" key="14">
    <source>
        <dbReference type="Proteomes" id="UP000324021"/>
    </source>
</evidence>
<proteinExistence type="inferred from homology"/>
<dbReference type="Gene3D" id="1.10.357.20">
    <property type="entry name" value="SLC41 divalent cation transporters, integral membrane domain"/>
    <property type="match status" value="1"/>
</dbReference>
<evidence type="ECO:0000256" key="6">
    <source>
        <dbReference type="ARBA" id="ARBA00022989"/>
    </source>
</evidence>
<dbReference type="OrthoDB" id="203810at2157"/>
<dbReference type="Pfam" id="PF01769">
    <property type="entry name" value="MgtE"/>
    <property type="match status" value="1"/>
</dbReference>
<sequence length="193" mass="20080">MAAADADDALDTWTISHIVGTMFPILIGLSMLEMGSGYVLEKLQATYLGNPTLLVLVPVMIGMGGNLGAILSSRLSTRLHLGVLEFDVRDEVLWTNVLAILGLAATVFSALGVAAWVVGQLIAEPMALSELLLISISSGMSLAVIAIGLSLAATYVSYTRGLDPDDTTIPVVTNLCDILGVVVLSGVAIVVLN</sequence>
<dbReference type="AlphaFoldDB" id="A0A1G6R6C9"/>
<dbReference type="Proteomes" id="UP000324021">
    <property type="component" value="Unassembled WGS sequence"/>
</dbReference>
<keyword evidence="8 9" id="KW-0472">Membrane</keyword>
<keyword evidence="6 9" id="KW-1133">Transmembrane helix</keyword>
<dbReference type="InterPro" id="IPR006667">
    <property type="entry name" value="SLC41_membr_dom"/>
</dbReference>
<evidence type="ECO:0000256" key="8">
    <source>
        <dbReference type="ARBA" id="ARBA00023136"/>
    </source>
</evidence>
<feature type="transmembrane region" description="Helical" evidence="9">
    <location>
        <begin position="53"/>
        <end position="73"/>
    </location>
</feature>
<evidence type="ECO:0000256" key="3">
    <source>
        <dbReference type="ARBA" id="ARBA00022448"/>
    </source>
</evidence>
<evidence type="ECO:0000256" key="9">
    <source>
        <dbReference type="SAM" id="Phobius"/>
    </source>
</evidence>
<gene>
    <name evidence="12" type="ORF">SAMN04488694_11111</name>
    <name evidence="11" type="ORF">SAMN05192552_1010114</name>
</gene>
<dbReference type="PANTHER" id="PTHR16228:SF7">
    <property type="entry name" value="SLC41A_MGTE INTEGRAL MEMBRANE DOMAIN-CONTAINING PROTEIN"/>
    <property type="match status" value="1"/>
</dbReference>
<evidence type="ECO:0000256" key="2">
    <source>
        <dbReference type="ARBA" id="ARBA00009749"/>
    </source>
</evidence>
<keyword evidence="4 9" id="KW-0812">Transmembrane</keyword>
<dbReference type="InterPro" id="IPR045349">
    <property type="entry name" value="SLC41A1-3"/>
</dbReference>
<evidence type="ECO:0000256" key="5">
    <source>
        <dbReference type="ARBA" id="ARBA00022842"/>
    </source>
</evidence>
<evidence type="ECO:0000313" key="13">
    <source>
        <dbReference type="Proteomes" id="UP000199320"/>
    </source>
</evidence>
<keyword evidence="5" id="KW-0460">Magnesium</keyword>
<dbReference type="InterPro" id="IPR036739">
    <property type="entry name" value="SLC41_membr_dom_sf"/>
</dbReference>
<comment type="subcellular location">
    <subcellularLocation>
        <location evidence="1">Membrane</location>
        <topology evidence="1">Multi-pass membrane protein</topology>
    </subcellularLocation>
</comment>
<protein>
    <submittedName>
        <fullName evidence="11">MgtE-like transporter</fullName>
    </submittedName>
</protein>
<feature type="transmembrane region" description="Helical" evidence="9">
    <location>
        <begin position="12"/>
        <end position="32"/>
    </location>
</feature>
<dbReference type="EMBL" id="FOIC01000011">
    <property type="protein sequence ID" value="SET71650.1"/>
    <property type="molecule type" value="Genomic_DNA"/>
</dbReference>